<dbReference type="CDD" id="cd19101">
    <property type="entry name" value="AKR_unchar"/>
    <property type="match status" value="1"/>
</dbReference>
<comment type="caution">
    <text evidence="2">The sequence shown here is derived from an EMBL/GenBank/DDBJ whole genome shotgun (WGS) entry which is preliminary data.</text>
</comment>
<protein>
    <recommendedName>
        <fullName evidence="1">NADP-dependent oxidoreductase domain-containing protein</fullName>
    </recommendedName>
</protein>
<accession>A0A261XXS4</accession>
<dbReference type="InterPro" id="IPR023210">
    <property type="entry name" value="NADP_OxRdtase_dom"/>
</dbReference>
<evidence type="ECO:0000313" key="3">
    <source>
        <dbReference type="Proteomes" id="UP000242875"/>
    </source>
</evidence>
<sequence>MSTASQPLERECELKGDLRLPRIIVGLWQVSSEGWNARQPLASMINDLRTYYINGYFAFDMADIYGPAEPIYGDFLESLKKSPPTSLLSDTIPEPIGLTKWVPSSRESTTPSHIESVLQKSISRMKTSMIDVLQFHWWDYSEKRYLEAVQHLAQCVKQEKYVRHVGLTNVDAIRLEEMCRLVPAIVTNQVQYSVIDTRPEGPIRRVCEKYSVKLLTYGTLLGGLLSETWMDQPEPMSNLTTSQCKYLQTIHAWGDWTLFQKMLKTLETIAHSHNCSIANIAIRYVLQQPHVASVIVGARLGVSSHVEENWKSLDVVILPEEMQRINEVQAMGKNLLDVIGDCGQEYRQ</sequence>
<dbReference type="OrthoDB" id="686384at2759"/>
<dbReference type="PANTHER" id="PTHR43147:SF2">
    <property type="entry name" value="NADP-DEPENDENT OXIDOREDUCTASE DOMAIN-CONTAINING PROTEIN"/>
    <property type="match status" value="1"/>
</dbReference>
<proteinExistence type="predicted"/>
<feature type="domain" description="NADP-dependent oxidoreductase" evidence="1">
    <location>
        <begin position="22"/>
        <end position="328"/>
    </location>
</feature>
<dbReference type="PANTHER" id="PTHR43147">
    <property type="entry name" value="PROTEIN TAS"/>
    <property type="match status" value="1"/>
</dbReference>
<dbReference type="Pfam" id="PF00248">
    <property type="entry name" value="Aldo_ket_red"/>
    <property type="match status" value="1"/>
</dbReference>
<dbReference type="Gene3D" id="3.20.20.100">
    <property type="entry name" value="NADP-dependent oxidoreductase domain"/>
    <property type="match status" value="1"/>
</dbReference>
<dbReference type="Proteomes" id="UP000242875">
    <property type="component" value="Unassembled WGS sequence"/>
</dbReference>
<keyword evidence="3" id="KW-1185">Reference proteome</keyword>
<name>A0A261XXS4_9FUNG</name>
<evidence type="ECO:0000259" key="1">
    <source>
        <dbReference type="Pfam" id="PF00248"/>
    </source>
</evidence>
<evidence type="ECO:0000313" key="2">
    <source>
        <dbReference type="EMBL" id="OZJ03175.1"/>
    </source>
</evidence>
<dbReference type="SUPFAM" id="SSF51430">
    <property type="entry name" value="NAD(P)-linked oxidoreductase"/>
    <property type="match status" value="1"/>
</dbReference>
<reference evidence="2 3" key="1">
    <citation type="journal article" date="2017" name="Mycologia">
        <title>Bifiguratus adelaidae, gen. et sp. nov., a new member of Mucoromycotina in endophytic and soil-dwelling habitats.</title>
        <authorList>
            <person name="Torres-Cruz T.J."/>
            <person name="Billingsley Tobias T.L."/>
            <person name="Almatruk M."/>
            <person name="Hesse C."/>
            <person name="Kuske C.R."/>
            <person name="Desiro A."/>
            <person name="Benucci G.M."/>
            <person name="Bonito G."/>
            <person name="Stajich J.E."/>
            <person name="Dunlap C."/>
            <person name="Arnold A.E."/>
            <person name="Porras-Alfaro A."/>
        </authorList>
    </citation>
    <scope>NUCLEOTIDE SEQUENCE [LARGE SCALE GENOMIC DNA]</scope>
    <source>
        <strain evidence="2 3">AZ0501</strain>
    </source>
</reference>
<gene>
    <name evidence="2" type="ORF">BZG36_04071</name>
</gene>
<organism evidence="2 3">
    <name type="scientific">Bifiguratus adelaidae</name>
    <dbReference type="NCBI Taxonomy" id="1938954"/>
    <lineage>
        <taxon>Eukaryota</taxon>
        <taxon>Fungi</taxon>
        <taxon>Fungi incertae sedis</taxon>
        <taxon>Mucoromycota</taxon>
        <taxon>Mucoromycotina</taxon>
        <taxon>Endogonomycetes</taxon>
        <taxon>Endogonales</taxon>
        <taxon>Endogonales incertae sedis</taxon>
        <taxon>Bifiguratus</taxon>
    </lineage>
</organism>
<dbReference type="InterPro" id="IPR036812">
    <property type="entry name" value="NAD(P)_OxRdtase_dom_sf"/>
</dbReference>
<dbReference type="AlphaFoldDB" id="A0A261XXS4"/>
<dbReference type="EMBL" id="MVBO01000100">
    <property type="protein sequence ID" value="OZJ03175.1"/>
    <property type="molecule type" value="Genomic_DNA"/>
</dbReference>